<sequence length="87" mass="9236">MLRFTRQPVVLSLLCVTIAACAITHCVVQPLASPLVFLVSKFLVVGIMALIALSHGHRYIALGLLLGALGDLGTGAAMCYPSHYMLI</sequence>
<protein>
    <submittedName>
        <fullName evidence="2">Uncharacterized protein</fullName>
    </submittedName>
</protein>
<comment type="caution">
    <text evidence="2">The sequence shown here is derived from an EMBL/GenBank/DDBJ whole genome shotgun (WGS) entry which is preliminary data.</text>
</comment>
<dbReference type="AlphaFoldDB" id="A0A9K3D9C8"/>
<feature type="transmembrane region" description="Helical" evidence="1">
    <location>
        <begin position="36"/>
        <end position="53"/>
    </location>
</feature>
<evidence type="ECO:0000313" key="2">
    <source>
        <dbReference type="EMBL" id="GIQ91321.1"/>
    </source>
</evidence>
<proteinExistence type="predicted"/>
<name>A0A9K3D9C8_9EUKA</name>
<keyword evidence="3" id="KW-1185">Reference proteome</keyword>
<dbReference type="EMBL" id="BDIP01007501">
    <property type="protein sequence ID" value="GIQ91321.1"/>
    <property type="molecule type" value="Genomic_DNA"/>
</dbReference>
<keyword evidence="1" id="KW-0812">Transmembrane</keyword>
<dbReference type="Proteomes" id="UP000265618">
    <property type="component" value="Unassembled WGS sequence"/>
</dbReference>
<keyword evidence="1" id="KW-0472">Membrane</keyword>
<dbReference type="PROSITE" id="PS51257">
    <property type="entry name" value="PROKAR_LIPOPROTEIN"/>
    <property type="match status" value="1"/>
</dbReference>
<organism evidence="2 3">
    <name type="scientific">Kipferlia bialata</name>
    <dbReference type="NCBI Taxonomy" id="797122"/>
    <lineage>
        <taxon>Eukaryota</taxon>
        <taxon>Metamonada</taxon>
        <taxon>Carpediemonas-like organisms</taxon>
        <taxon>Kipferlia</taxon>
    </lineage>
</organism>
<feature type="transmembrane region" description="Helical" evidence="1">
    <location>
        <begin position="60"/>
        <end position="83"/>
    </location>
</feature>
<reference evidence="2 3" key="1">
    <citation type="journal article" date="2018" name="PLoS ONE">
        <title>The draft genome of Kipferlia bialata reveals reductive genome evolution in fornicate parasites.</title>
        <authorList>
            <person name="Tanifuji G."/>
            <person name="Takabayashi S."/>
            <person name="Kume K."/>
            <person name="Takagi M."/>
            <person name="Nakayama T."/>
            <person name="Kamikawa R."/>
            <person name="Inagaki Y."/>
            <person name="Hashimoto T."/>
        </authorList>
    </citation>
    <scope>NUCLEOTIDE SEQUENCE [LARGE SCALE GENOMIC DNA]</scope>
    <source>
        <strain evidence="2">NY0173</strain>
    </source>
</reference>
<accession>A0A9K3D9C8</accession>
<gene>
    <name evidence="2" type="ORF">KIPB_014514</name>
</gene>
<evidence type="ECO:0000313" key="3">
    <source>
        <dbReference type="Proteomes" id="UP000265618"/>
    </source>
</evidence>
<evidence type="ECO:0000256" key="1">
    <source>
        <dbReference type="SAM" id="Phobius"/>
    </source>
</evidence>
<keyword evidence="1" id="KW-1133">Transmembrane helix</keyword>